<dbReference type="AlphaFoldDB" id="A0AAV4WVR8"/>
<protein>
    <submittedName>
        <fullName evidence="2">Uncharacterized protein</fullName>
    </submittedName>
</protein>
<proteinExistence type="predicted"/>
<sequence length="82" mass="8995">MGTLFGRGNPGFQIAVEECLLFNGIVDGFLCTNPQTPGCLSKSLREVAVDEEIDPQDYIGISPPRGKDQTKSETQSKHLSRR</sequence>
<feature type="region of interest" description="Disordered" evidence="1">
    <location>
        <begin position="55"/>
        <end position="82"/>
    </location>
</feature>
<evidence type="ECO:0000313" key="2">
    <source>
        <dbReference type="EMBL" id="GIY86582.1"/>
    </source>
</evidence>
<evidence type="ECO:0000256" key="1">
    <source>
        <dbReference type="SAM" id="MobiDB-lite"/>
    </source>
</evidence>
<gene>
    <name evidence="2" type="ORF">CEXT_264931</name>
</gene>
<keyword evidence="3" id="KW-1185">Reference proteome</keyword>
<comment type="caution">
    <text evidence="2">The sequence shown here is derived from an EMBL/GenBank/DDBJ whole genome shotgun (WGS) entry which is preliminary data.</text>
</comment>
<reference evidence="2 3" key="1">
    <citation type="submission" date="2021-06" db="EMBL/GenBank/DDBJ databases">
        <title>Caerostris extrusa draft genome.</title>
        <authorList>
            <person name="Kono N."/>
            <person name="Arakawa K."/>
        </authorList>
    </citation>
    <scope>NUCLEOTIDE SEQUENCE [LARGE SCALE GENOMIC DNA]</scope>
</reference>
<accession>A0AAV4WVR8</accession>
<dbReference type="Proteomes" id="UP001054945">
    <property type="component" value="Unassembled WGS sequence"/>
</dbReference>
<feature type="compositionally biased region" description="Basic and acidic residues" evidence="1">
    <location>
        <begin position="65"/>
        <end position="76"/>
    </location>
</feature>
<organism evidence="2 3">
    <name type="scientific">Caerostris extrusa</name>
    <name type="common">Bark spider</name>
    <name type="synonym">Caerostris bankana</name>
    <dbReference type="NCBI Taxonomy" id="172846"/>
    <lineage>
        <taxon>Eukaryota</taxon>
        <taxon>Metazoa</taxon>
        <taxon>Ecdysozoa</taxon>
        <taxon>Arthropoda</taxon>
        <taxon>Chelicerata</taxon>
        <taxon>Arachnida</taxon>
        <taxon>Araneae</taxon>
        <taxon>Araneomorphae</taxon>
        <taxon>Entelegynae</taxon>
        <taxon>Araneoidea</taxon>
        <taxon>Araneidae</taxon>
        <taxon>Caerostris</taxon>
    </lineage>
</organism>
<name>A0AAV4WVR8_CAEEX</name>
<dbReference type="EMBL" id="BPLR01016818">
    <property type="protein sequence ID" value="GIY86582.1"/>
    <property type="molecule type" value="Genomic_DNA"/>
</dbReference>
<evidence type="ECO:0000313" key="3">
    <source>
        <dbReference type="Proteomes" id="UP001054945"/>
    </source>
</evidence>